<name>A0A418PNY9_9BACT</name>
<evidence type="ECO:0000256" key="8">
    <source>
        <dbReference type="SAM" id="Phobius"/>
    </source>
</evidence>
<dbReference type="Pfam" id="PF13231">
    <property type="entry name" value="PMT_2"/>
    <property type="match status" value="1"/>
</dbReference>
<feature type="transmembrane region" description="Helical" evidence="8">
    <location>
        <begin position="241"/>
        <end position="261"/>
    </location>
</feature>
<dbReference type="EMBL" id="QXML01000008">
    <property type="protein sequence ID" value="RIW13647.1"/>
    <property type="molecule type" value="Genomic_DNA"/>
</dbReference>
<evidence type="ECO:0000256" key="3">
    <source>
        <dbReference type="ARBA" id="ARBA00022676"/>
    </source>
</evidence>
<evidence type="ECO:0000256" key="2">
    <source>
        <dbReference type="ARBA" id="ARBA00022475"/>
    </source>
</evidence>
<comment type="subcellular location">
    <subcellularLocation>
        <location evidence="1">Cell membrane</location>
        <topology evidence="1">Multi-pass membrane protein</topology>
    </subcellularLocation>
</comment>
<dbReference type="Proteomes" id="UP000283522">
    <property type="component" value="Unassembled WGS sequence"/>
</dbReference>
<dbReference type="InterPro" id="IPR038731">
    <property type="entry name" value="RgtA/B/C-like"/>
</dbReference>
<evidence type="ECO:0000256" key="7">
    <source>
        <dbReference type="ARBA" id="ARBA00023136"/>
    </source>
</evidence>
<keyword evidence="11" id="KW-1185">Reference proteome</keyword>
<accession>A0A418PNY9</accession>
<reference evidence="10 11" key="1">
    <citation type="submission" date="2018-09" db="EMBL/GenBank/DDBJ databases">
        <authorList>
            <person name="Wang X."/>
            <person name="Du Z."/>
        </authorList>
    </citation>
    <scope>NUCLEOTIDE SEQUENCE [LARGE SCALE GENOMIC DNA]</scope>
    <source>
        <strain evidence="10 11">N3</strain>
    </source>
</reference>
<feature type="transmembrane region" description="Helical" evidence="8">
    <location>
        <begin position="147"/>
        <end position="178"/>
    </location>
</feature>
<feature type="transmembrane region" description="Helical" evidence="8">
    <location>
        <begin position="268"/>
        <end position="285"/>
    </location>
</feature>
<keyword evidence="3" id="KW-0328">Glycosyltransferase</keyword>
<evidence type="ECO:0000256" key="1">
    <source>
        <dbReference type="ARBA" id="ARBA00004651"/>
    </source>
</evidence>
<feature type="transmembrane region" description="Helical" evidence="8">
    <location>
        <begin position="93"/>
        <end position="112"/>
    </location>
</feature>
<feature type="transmembrane region" description="Helical" evidence="8">
    <location>
        <begin position="190"/>
        <end position="209"/>
    </location>
</feature>
<dbReference type="GO" id="GO:0016763">
    <property type="term" value="F:pentosyltransferase activity"/>
    <property type="evidence" value="ECO:0007669"/>
    <property type="project" value="TreeGrafter"/>
</dbReference>
<gene>
    <name evidence="10" type="ORF">D0X99_15500</name>
</gene>
<dbReference type="GO" id="GO:0009103">
    <property type="term" value="P:lipopolysaccharide biosynthetic process"/>
    <property type="evidence" value="ECO:0007669"/>
    <property type="project" value="UniProtKB-ARBA"/>
</dbReference>
<evidence type="ECO:0000256" key="6">
    <source>
        <dbReference type="ARBA" id="ARBA00022989"/>
    </source>
</evidence>
<evidence type="ECO:0000256" key="5">
    <source>
        <dbReference type="ARBA" id="ARBA00022692"/>
    </source>
</evidence>
<keyword evidence="2" id="KW-1003">Cell membrane</keyword>
<keyword evidence="6 8" id="KW-1133">Transmembrane helix</keyword>
<evidence type="ECO:0000259" key="9">
    <source>
        <dbReference type="Pfam" id="PF13231"/>
    </source>
</evidence>
<dbReference type="PANTHER" id="PTHR33908">
    <property type="entry name" value="MANNOSYLTRANSFERASE YKCB-RELATED"/>
    <property type="match status" value="1"/>
</dbReference>
<dbReference type="PANTHER" id="PTHR33908:SF11">
    <property type="entry name" value="MEMBRANE PROTEIN"/>
    <property type="match status" value="1"/>
</dbReference>
<keyword evidence="7 8" id="KW-0472">Membrane</keyword>
<keyword evidence="4 10" id="KW-0808">Transferase</keyword>
<evidence type="ECO:0000313" key="11">
    <source>
        <dbReference type="Proteomes" id="UP000283522"/>
    </source>
</evidence>
<feature type="transmembrane region" description="Helical" evidence="8">
    <location>
        <begin position="321"/>
        <end position="340"/>
    </location>
</feature>
<feature type="transmembrane region" description="Helical" evidence="8">
    <location>
        <begin position="124"/>
        <end position="141"/>
    </location>
</feature>
<evidence type="ECO:0000256" key="4">
    <source>
        <dbReference type="ARBA" id="ARBA00022679"/>
    </source>
</evidence>
<organism evidence="10 11">
    <name type="scientific">Algoriphagus lacus</name>
    <dbReference type="NCBI Taxonomy" id="2056311"/>
    <lineage>
        <taxon>Bacteria</taxon>
        <taxon>Pseudomonadati</taxon>
        <taxon>Bacteroidota</taxon>
        <taxon>Cytophagia</taxon>
        <taxon>Cytophagales</taxon>
        <taxon>Cyclobacteriaceae</taxon>
        <taxon>Algoriphagus</taxon>
    </lineage>
</organism>
<feature type="transmembrane region" description="Helical" evidence="8">
    <location>
        <begin position="43"/>
        <end position="62"/>
    </location>
</feature>
<feature type="transmembrane region" description="Helical" evidence="8">
    <location>
        <begin position="69"/>
        <end position="87"/>
    </location>
</feature>
<feature type="domain" description="Glycosyltransferase RgtA/B/C/D-like" evidence="9">
    <location>
        <begin position="50"/>
        <end position="207"/>
    </location>
</feature>
<dbReference type="GO" id="GO:0005886">
    <property type="term" value="C:plasma membrane"/>
    <property type="evidence" value="ECO:0007669"/>
    <property type="project" value="UniProtKB-SubCell"/>
</dbReference>
<sequence length="510" mass="58985">MNKSRSLLLLFILLKFAFQYLVVHPDFELQRDEFLHLDQADHLAWGYLSVPPLTSWISVLIRGLGNSEFWVRFFPALVGVLTLWVVWDLVKRLGGNLFAQSLAAIALLFSALLRLNILFQPNSIDILAWTLVFYTAVRFFQTNYSQWIYLLGISFALGFLNKYSIVFLALGLFLALLATPKRSIFLNKHLYFSLLLGLALVTPNLIWQWQNGFPVMAHMSLLSKYQLVNNSRLGFLNEQILFFYPSLFIWVPGLVALLAFPRFNQFRFIFWTFGFTLAILTYFQSKGYYAIGLYPVLLGFGAVWVADFLEIGWKRKLKPLALILPPALFLPALPLIHPFYSPQRIQENPPAYSKLGLNRWEDGKEHPIPQDFADMLGWSELAHLVDSAYYLMPKDGRTLIICDNYGQAGAINYYSNIPELEALTMNADYLYWFDLREKVDNLILVWEKDEQITDRETGFFEEYREIGKITHPLAREKGTTVHFLRKAKADINAVLNEEIAEEKKVWEGSR</sequence>
<proteinExistence type="predicted"/>
<protein>
    <submittedName>
        <fullName evidence="10">Phospholipid carrier-dependent glycosyltransferase</fullName>
    </submittedName>
</protein>
<feature type="transmembrane region" description="Helical" evidence="8">
    <location>
        <begin position="291"/>
        <end position="309"/>
    </location>
</feature>
<dbReference type="AlphaFoldDB" id="A0A418PNY9"/>
<keyword evidence="5 8" id="KW-0812">Transmembrane</keyword>
<dbReference type="OrthoDB" id="9813729at2"/>
<evidence type="ECO:0000313" key="10">
    <source>
        <dbReference type="EMBL" id="RIW13647.1"/>
    </source>
</evidence>
<dbReference type="InterPro" id="IPR050297">
    <property type="entry name" value="LipidA_mod_glycosyltrf_83"/>
</dbReference>
<comment type="caution">
    <text evidence="10">The sequence shown here is derived from an EMBL/GenBank/DDBJ whole genome shotgun (WGS) entry which is preliminary data.</text>
</comment>
<dbReference type="RefSeq" id="WP_119478762.1">
    <property type="nucleotide sequence ID" value="NZ_QXML01000008.1"/>
</dbReference>